<feature type="transmembrane region" description="Helical" evidence="8">
    <location>
        <begin position="657"/>
        <end position="676"/>
    </location>
</feature>
<organism evidence="11 12">
    <name type="scientific">Magallana gigas</name>
    <name type="common">Pacific oyster</name>
    <name type="synonym">Crassostrea gigas</name>
    <dbReference type="NCBI Taxonomy" id="29159"/>
    <lineage>
        <taxon>Eukaryota</taxon>
        <taxon>Metazoa</taxon>
        <taxon>Spiralia</taxon>
        <taxon>Lophotrochozoa</taxon>
        <taxon>Mollusca</taxon>
        <taxon>Bivalvia</taxon>
        <taxon>Autobranchia</taxon>
        <taxon>Pteriomorphia</taxon>
        <taxon>Ostreida</taxon>
        <taxon>Ostreoidea</taxon>
        <taxon>Ostreidae</taxon>
        <taxon>Magallana</taxon>
    </lineage>
</organism>
<protein>
    <submittedName>
        <fullName evidence="11">Uncharacterized protein</fullName>
    </submittedName>
</protein>
<accession>A0A8W8LK31</accession>
<name>A0A8W8LK31_MAGGI</name>
<evidence type="ECO:0000256" key="2">
    <source>
        <dbReference type="ARBA" id="ARBA00022448"/>
    </source>
</evidence>
<dbReference type="PANTHER" id="PTHR13800">
    <property type="entry name" value="TRANSIENT RECEPTOR POTENTIAL CATION CHANNEL, SUBFAMILY M, MEMBER 6"/>
    <property type="match status" value="1"/>
</dbReference>
<dbReference type="Pfam" id="PF25508">
    <property type="entry name" value="TRPM2"/>
    <property type="match status" value="1"/>
</dbReference>
<evidence type="ECO:0000256" key="5">
    <source>
        <dbReference type="ARBA" id="ARBA00023065"/>
    </source>
</evidence>
<evidence type="ECO:0000313" key="11">
    <source>
        <dbReference type="EnsemblMetazoa" id="G28442.1:cds"/>
    </source>
</evidence>
<dbReference type="InterPro" id="IPR057366">
    <property type="entry name" value="TRPM-like"/>
</dbReference>
<dbReference type="InterPro" id="IPR041491">
    <property type="entry name" value="TRPM_SLOG"/>
</dbReference>
<keyword evidence="4 8" id="KW-1133">Transmembrane helix</keyword>
<keyword evidence="3 8" id="KW-0812">Transmembrane</keyword>
<dbReference type="EnsemblMetazoa" id="G28442.1">
    <property type="protein sequence ID" value="G28442.1:cds"/>
    <property type="gene ID" value="G28442"/>
</dbReference>
<keyword evidence="7" id="KW-0407">Ion channel</keyword>
<evidence type="ECO:0000256" key="1">
    <source>
        <dbReference type="ARBA" id="ARBA00004141"/>
    </source>
</evidence>
<feature type="domain" description="TRPM-like" evidence="10">
    <location>
        <begin position="387"/>
        <end position="607"/>
    </location>
</feature>
<feature type="transmembrane region" description="Helical" evidence="8">
    <location>
        <begin position="805"/>
        <end position="825"/>
    </location>
</feature>
<dbReference type="PANTHER" id="PTHR13800:SF12">
    <property type="entry name" value="TRANSIENT RECEPTOR POTENTIAL CATION CHANNEL SUBFAMILY M MEMBER-LIKE 2"/>
    <property type="match status" value="1"/>
</dbReference>
<feature type="transmembrane region" description="Helical" evidence="8">
    <location>
        <begin position="696"/>
        <end position="716"/>
    </location>
</feature>
<dbReference type="OMA" id="NDFLMIT"/>
<evidence type="ECO:0000256" key="3">
    <source>
        <dbReference type="ARBA" id="ARBA00022692"/>
    </source>
</evidence>
<evidence type="ECO:0000256" key="6">
    <source>
        <dbReference type="ARBA" id="ARBA00023136"/>
    </source>
</evidence>
<dbReference type="GO" id="GO:0005886">
    <property type="term" value="C:plasma membrane"/>
    <property type="evidence" value="ECO:0007669"/>
    <property type="project" value="TreeGrafter"/>
</dbReference>
<dbReference type="Proteomes" id="UP000005408">
    <property type="component" value="Unassembled WGS sequence"/>
</dbReference>
<feature type="domain" description="TRPM SLOG" evidence="9">
    <location>
        <begin position="17"/>
        <end position="233"/>
    </location>
</feature>
<keyword evidence="5" id="KW-0406">Ion transport</keyword>
<dbReference type="InterPro" id="IPR050927">
    <property type="entry name" value="TRPM"/>
</dbReference>
<evidence type="ECO:0000256" key="7">
    <source>
        <dbReference type="ARBA" id="ARBA00023303"/>
    </source>
</evidence>
<keyword evidence="12" id="KW-1185">Reference proteome</keyword>
<dbReference type="GO" id="GO:0099604">
    <property type="term" value="F:ligand-gated calcium channel activity"/>
    <property type="evidence" value="ECO:0007669"/>
    <property type="project" value="TreeGrafter"/>
</dbReference>
<feature type="transmembrane region" description="Helical" evidence="8">
    <location>
        <begin position="880"/>
        <end position="905"/>
    </location>
</feature>
<reference evidence="11" key="1">
    <citation type="submission" date="2022-08" db="UniProtKB">
        <authorList>
            <consortium name="EnsemblMetazoa"/>
        </authorList>
    </citation>
    <scope>IDENTIFICATION</scope>
    <source>
        <strain evidence="11">05x7-T-G4-1.051#20</strain>
    </source>
</reference>
<feature type="transmembrane region" description="Helical" evidence="8">
    <location>
        <begin position="736"/>
        <end position="756"/>
    </location>
</feature>
<comment type="subcellular location">
    <subcellularLocation>
        <location evidence="1">Membrane</location>
        <topology evidence="1">Multi-pass membrane protein</topology>
    </subcellularLocation>
</comment>
<dbReference type="Pfam" id="PF18139">
    <property type="entry name" value="LSDAT_euk"/>
    <property type="match status" value="1"/>
</dbReference>
<proteinExistence type="predicted"/>
<sequence length="979" mass="114661">MDNIEEETTWRPQASGSFQQQESLIDEFMEKFYTEDDRPNMIFSVIGDSNSLVPKIWPKSRFQVTLTYAAKAAGVSWILSQGEPLKISKIIREMVEEYVYLEKPNQASPIRLVSIPSKEVVDNETLYFDLPEVYENETKDEYNNSVYMSLRAHACNTDYIDFRLTFESRLHRPQANERNAVLLVLVEGDLSAVDHVRRATESGIPVVVVQGTGGAADLLAQHINAVKNGQKLDWRIFLPTLFGIQLEEVGVNELEQDLKTIGEKAFLVDVFDLQNKNEEEFAAMVGELVYRAWSHEEMGYVKGNRQNNTIGRSHKKVLRKDRSRSYCVSVNWKREKSTWHIAKIHETHSLTSFSSPFSLPLDFFFQFSKHLNENDSRVSEQFTETAKELLLEALLTNRTDYVEALLDLNLSLSTEQIDKLYHKRFQTNEDPSDDIKKDDLFWVIKNMAKKKNAFQLLEGNKTHLNAQKIVKQILHYEETEDPRLEAGCSTKRRKSYVVRQMSLQAILLWSLLTNKADISTLMWKRVANQLYTGIVSSVILKIMASHAELKDKNLAKSLDEHSKTFKIRALNMMDTLFQTDKKVAFNIMDSLETVWKIQATPIAFAYEFQMYDVIAHPSTVALMNKKWYRGMVPSWKQLFTKALKNPCFVFDMRCSHFVLHYILFGITLMMYSYFLLTDVKPLRNLSAKDAICEMTLYLWTTLDFINDVISVFGTLCRKVETRRHKKRKFFSRLNDMWKLFGLICFCLVIFTFSVRWKKSTKFRMVKRIAALLLLFSYLRYMRVFALRKFTGISFMFLKYMLYNLLKFLIVVAFLIIGVGVFYEALRDNSGMDMSGKWYEWSLWNILFHPFYQLFGEMFEDKFGFDGNPDKNPKTDWSVKMVAAVFMMVGNLLVISLITAFFTTTYDEVLAKSEKMWQYERYQIIMDFQDRIFANLDIVFPIFKCIRKCKKRELRVKEHFINYRHHQILQYIMAGRSMEK</sequence>
<evidence type="ECO:0000259" key="10">
    <source>
        <dbReference type="Pfam" id="PF25508"/>
    </source>
</evidence>
<evidence type="ECO:0000313" key="12">
    <source>
        <dbReference type="Proteomes" id="UP000005408"/>
    </source>
</evidence>
<feature type="transmembrane region" description="Helical" evidence="8">
    <location>
        <begin position="768"/>
        <end position="785"/>
    </location>
</feature>
<keyword evidence="6 8" id="KW-0472">Membrane</keyword>
<evidence type="ECO:0000259" key="9">
    <source>
        <dbReference type="Pfam" id="PF18139"/>
    </source>
</evidence>
<keyword evidence="2" id="KW-0813">Transport</keyword>
<dbReference type="AlphaFoldDB" id="A0A8W8LK31"/>
<evidence type="ECO:0000256" key="4">
    <source>
        <dbReference type="ARBA" id="ARBA00022989"/>
    </source>
</evidence>
<evidence type="ECO:0000256" key="8">
    <source>
        <dbReference type="SAM" id="Phobius"/>
    </source>
</evidence>
<dbReference type="OrthoDB" id="6150668at2759"/>